<dbReference type="PANTHER" id="PTHR42781:SF4">
    <property type="entry name" value="SPERMIDINE_PUTRESCINE IMPORT ATP-BINDING PROTEIN POTA"/>
    <property type="match status" value="1"/>
</dbReference>
<dbReference type="GO" id="GO:0043190">
    <property type="term" value="C:ATP-binding cassette (ABC) transporter complex"/>
    <property type="evidence" value="ECO:0007669"/>
    <property type="project" value="InterPro"/>
</dbReference>
<dbReference type="InterPro" id="IPR017871">
    <property type="entry name" value="ABC_transporter-like_CS"/>
</dbReference>
<dbReference type="GO" id="GO:0015697">
    <property type="term" value="P:quaternary ammonium group transport"/>
    <property type="evidence" value="ECO:0007669"/>
    <property type="project" value="UniProtKB-ARBA"/>
</dbReference>
<dbReference type="PROSITE" id="PS00211">
    <property type="entry name" value="ABC_TRANSPORTER_1"/>
    <property type="match status" value="1"/>
</dbReference>
<name>A0A1M7CRG9_9BRAD</name>
<gene>
    <name evidence="7" type="ORF">SAMN05444171_4998</name>
</gene>
<evidence type="ECO:0000259" key="6">
    <source>
        <dbReference type="PROSITE" id="PS50893"/>
    </source>
</evidence>
<dbReference type="GO" id="GO:0022857">
    <property type="term" value="F:transmembrane transporter activity"/>
    <property type="evidence" value="ECO:0007669"/>
    <property type="project" value="InterPro"/>
</dbReference>
<evidence type="ECO:0000256" key="2">
    <source>
        <dbReference type="ARBA" id="ARBA00022448"/>
    </source>
</evidence>
<evidence type="ECO:0000313" key="8">
    <source>
        <dbReference type="Proteomes" id="UP000183208"/>
    </source>
</evidence>
<dbReference type="PANTHER" id="PTHR42781">
    <property type="entry name" value="SPERMIDINE/PUTRESCINE IMPORT ATP-BINDING PROTEIN POTA"/>
    <property type="match status" value="1"/>
</dbReference>
<reference evidence="7 8" key="1">
    <citation type="submission" date="2016-10" db="EMBL/GenBank/DDBJ databases">
        <authorList>
            <person name="de Groot N.N."/>
        </authorList>
    </citation>
    <scope>NUCLEOTIDE SEQUENCE [LARGE SCALE GENOMIC DNA]</scope>
    <source>
        <strain evidence="7 8">GAS522</strain>
    </source>
</reference>
<dbReference type="GO" id="GO:0005524">
    <property type="term" value="F:ATP binding"/>
    <property type="evidence" value="ECO:0007669"/>
    <property type="project" value="UniProtKB-KW"/>
</dbReference>
<comment type="similarity">
    <text evidence="1">Belongs to the ABC transporter superfamily.</text>
</comment>
<dbReference type="Pfam" id="PF00005">
    <property type="entry name" value="ABC_tran"/>
    <property type="match status" value="1"/>
</dbReference>
<evidence type="ECO:0000256" key="1">
    <source>
        <dbReference type="ARBA" id="ARBA00005417"/>
    </source>
</evidence>
<dbReference type="InterPro" id="IPR050093">
    <property type="entry name" value="ABC_SmlMolc_Importer"/>
</dbReference>
<dbReference type="InterPro" id="IPR003593">
    <property type="entry name" value="AAA+_ATPase"/>
</dbReference>
<dbReference type="Pfam" id="PF08402">
    <property type="entry name" value="TOBE_2"/>
    <property type="match status" value="1"/>
</dbReference>
<dbReference type="EMBL" id="FNTI01000001">
    <property type="protein sequence ID" value="SED73972.1"/>
    <property type="molecule type" value="Genomic_DNA"/>
</dbReference>
<sequence>MMKQNSEPLLELRALTKEYGRGVALAGVNLSVRSGELVALVGPSGSGKSTVLSLIAGFQVPTSGQILLRGQDISRLAPGQRELGVVFQNYALFPHMTIAENVGYPLKLRGWDPARRRERVAEVLDLVRLNGHEAKRPRQLSGGQQQRAALARVLSFEPPLLLMDEPLSALDREIRGEMKAEIRRIHRELGTTILYVTHDRDEALALSDRVAILRGGHLVAVGPPTELFRAPTSAFVGRFFSGHNILPIANATAADSGHARIQIGGGEVVVRATAFGSGTRTCLALPPHNVRLQPEPGMPNLPARVVDVAYLGHETEVIFLINSETHIVGRFPYGIKIPDPGEAIDLYLSLEGAVLVVDDVGAEDVGRVELQQLELA</sequence>
<dbReference type="InterPro" id="IPR027417">
    <property type="entry name" value="P-loop_NTPase"/>
</dbReference>
<accession>A0A1M7CRG9</accession>
<dbReference type="SUPFAM" id="SSF50331">
    <property type="entry name" value="MOP-like"/>
    <property type="match status" value="1"/>
</dbReference>
<comment type="function">
    <text evidence="5">Involved in beta-(1--&gt;2)glucan export. Transmembrane domains (TMD) form a pore in the inner membrane and the ATP-binding domain (NBD) is responsible for energy generation.</text>
</comment>
<dbReference type="PROSITE" id="PS50893">
    <property type="entry name" value="ABC_TRANSPORTER_2"/>
    <property type="match status" value="1"/>
</dbReference>
<dbReference type="AlphaFoldDB" id="A0A1M7CRG9"/>
<keyword evidence="3" id="KW-0547">Nucleotide-binding</keyword>
<keyword evidence="2" id="KW-0813">Transport</keyword>
<feature type="domain" description="ABC transporter" evidence="6">
    <location>
        <begin position="10"/>
        <end position="240"/>
    </location>
</feature>
<protein>
    <submittedName>
        <fullName evidence="7">Putative spermidine/putrescine transport system ATP-binding protein</fullName>
    </submittedName>
</protein>
<dbReference type="SUPFAM" id="SSF52540">
    <property type="entry name" value="P-loop containing nucleoside triphosphate hydrolases"/>
    <property type="match status" value="1"/>
</dbReference>
<dbReference type="FunFam" id="3.40.50.300:FF:000425">
    <property type="entry name" value="Probable ABC transporter, ATP-binding subunit"/>
    <property type="match status" value="1"/>
</dbReference>
<dbReference type="RefSeq" id="WP_171944976.1">
    <property type="nucleotide sequence ID" value="NZ_FNTI01000001.1"/>
</dbReference>
<organism evidence="7 8">
    <name type="scientific">Bradyrhizobium lablabi</name>
    <dbReference type="NCBI Taxonomy" id="722472"/>
    <lineage>
        <taxon>Bacteria</taxon>
        <taxon>Pseudomonadati</taxon>
        <taxon>Pseudomonadota</taxon>
        <taxon>Alphaproteobacteria</taxon>
        <taxon>Hyphomicrobiales</taxon>
        <taxon>Nitrobacteraceae</taxon>
        <taxon>Bradyrhizobium</taxon>
    </lineage>
</organism>
<evidence type="ECO:0000313" key="7">
    <source>
        <dbReference type="EMBL" id="SED73972.1"/>
    </source>
</evidence>
<keyword evidence="4 7" id="KW-0067">ATP-binding</keyword>
<dbReference type="InterPro" id="IPR008995">
    <property type="entry name" value="Mo/tungstate-bd_C_term_dom"/>
</dbReference>
<evidence type="ECO:0000256" key="4">
    <source>
        <dbReference type="ARBA" id="ARBA00022840"/>
    </source>
</evidence>
<dbReference type="SMART" id="SM00382">
    <property type="entry name" value="AAA"/>
    <property type="match status" value="1"/>
</dbReference>
<dbReference type="InterPro" id="IPR013611">
    <property type="entry name" value="Transp-assoc_OB_typ2"/>
</dbReference>
<dbReference type="Gene3D" id="3.40.50.300">
    <property type="entry name" value="P-loop containing nucleotide triphosphate hydrolases"/>
    <property type="match status" value="1"/>
</dbReference>
<dbReference type="Proteomes" id="UP000183208">
    <property type="component" value="Unassembled WGS sequence"/>
</dbReference>
<evidence type="ECO:0000256" key="3">
    <source>
        <dbReference type="ARBA" id="ARBA00022741"/>
    </source>
</evidence>
<dbReference type="InterPro" id="IPR003439">
    <property type="entry name" value="ABC_transporter-like_ATP-bd"/>
</dbReference>
<evidence type="ECO:0000256" key="5">
    <source>
        <dbReference type="ARBA" id="ARBA00024722"/>
    </source>
</evidence>
<dbReference type="GO" id="GO:0016887">
    <property type="term" value="F:ATP hydrolysis activity"/>
    <property type="evidence" value="ECO:0007669"/>
    <property type="project" value="InterPro"/>
</dbReference>
<proteinExistence type="inferred from homology"/>